<organism evidence="2">
    <name type="scientific">uncultured Solirubrobacteraceae bacterium</name>
    <dbReference type="NCBI Taxonomy" id="1162706"/>
    <lineage>
        <taxon>Bacteria</taxon>
        <taxon>Bacillati</taxon>
        <taxon>Actinomycetota</taxon>
        <taxon>Thermoleophilia</taxon>
        <taxon>Solirubrobacterales</taxon>
        <taxon>Solirubrobacteraceae</taxon>
        <taxon>environmental samples</taxon>
    </lineage>
</organism>
<evidence type="ECO:0000259" key="1">
    <source>
        <dbReference type="Pfam" id="PF13185"/>
    </source>
</evidence>
<dbReference type="Gene3D" id="3.30.450.40">
    <property type="match status" value="1"/>
</dbReference>
<dbReference type="AlphaFoldDB" id="A0A6J4TEY9"/>
<dbReference type="InterPro" id="IPR003018">
    <property type="entry name" value="GAF"/>
</dbReference>
<gene>
    <name evidence="2" type="ORF">AVDCRST_MAG13-3431</name>
</gene>
<name>A0A6J4TEY9_9ACTN</name>
<dbReference type="SUPFAM" id="SSF55781">
    <property type="entry name" value="GAF domain-like"/>
    <property type="match status" value="1"/>
</dbReference>
<dbReference type="Pfam" id="PF13185">
    <property type="entry name" value="GAF_2"/>
    <property type="match status" value="1"/>
</dbReference>
<feature type="domain" description="GAF" evidence="1">
    <location>
        <begin position="42"/>
        <end position="169"/>
    </location>
</feature>
<dbReference type="EMBL" id="CADCVO010000541">
    <property type="protein sequence ID" value="CAA9521915.1"/>
    <property type="molecule type" value="Genomic_DNA"/>
</dbReference>
<sequence>MLTRAPERLATTDQGAGMSMHDLVNLAAAQAAPGQPGTGLVALDAALAATVGHRLFTVLVLDEARGVNRRFYSSRPEAYPVAGEKPIRRDSELYRLVVQQGVPRVCRDRQDVVRAFPDHDLILSLGCESAVNVPVRWDGRTLGALNLLHEAGHYGEAQLPALSVFAALAVAPILRILGEHGR</sequence>
<proteinExistence type="predicted"/>
<dbReference type="InterPro" id="IPR029016">
    <property type="entry name" value="GAF-like_dom_sf"/>
</dbReference>
<evidence type="ECO:0000313" key="2">
    <source>
        <dbReference type="EMBL" id="CAA9521915.1"/>
    </source>
</evidence>
<reference evidence="2" key="1">
    <citation type="submission" date="2020-02" db="EMBL/GenBank/DDBJ databases">
        <authorList>
            <person name="Meier V. D."/>
        </authorList>
    </citation>
    <scope>NUCLEOTIDE SEQUENCE</scope>
    <source>
        <strain evidence="2">AVDCRST_MAG13</strain>
    </source>
</reference>
<protein>
    <recommendedName>
        <fullName evidence="1">GAF domain-containing protein</fullName>
    </recommendedName>
</protein>
<accession>A0A6J4TEY9</accession>